<dbReference type="RefSeq" id="WP_320685380.1">
    <property type="nucleotide sequence ID" value="NZ_JAXBLV010000034.1"/>
</dbReference>
<sequence length="200" mass="22412">MSRCEANFNMVRCKLLSTLLIVCSVGGCGRVSSTPVVSPDGLLEAVPDTTGELAVTIKSKDGPILYRWETGASPFQWWVVEWKDNHTLQMASGDIGAYMLERQPDNTWRESTPGMVFSPDGKWVASTSWESGETKKLRIWFGKVQGRRSYSVGGDFQTDFVISDPFNCAHWNGNDRVIVKAADGERSWMKLEDGTWTYEN</sequence>
<evidence type="ECO:0008006" key="3">
    <source>
        <dbReference type="Google" id="ProtNLM"/>
    </source>
</evidence>
<organism evidence="1 2">
    <name type="scientific">Gemmata algarum</name>
    <dbReference type="NCBI Taxonomy" id="2975278"/>
    <lineage>
        <taxon>Bacteria</taxon>
        <taxon>Pseudomonadati</taxon>
        <taxon>Planctomycetota</taxon>
        <taxon>Planctomycetia</taxon>
        <taxon>Gemmatales</taxon>
        <taxon>Gemmataceae</taxon>
        <taxon>Gemmata</taxon>
    </lineage>
</organism>
<evidence type="ECO:0000313" key="2">
    <source>
        <dbReference type="Proteomes" id="UP001272242"/>
    </source>
</evidence>
<keyword evidence="2" id="KW-1185">Reference proteome</keyword>
<proteinExistence type="predicted"/>
<protein>
    <recommendedName>
        <fullName evidence="3">WD40 repeat domain-containing protein</fullName>
    </recommendedName>
</protein>
<comment type="caution">
    <text evidence="1">The sequence shown here is derived from an EMBL/GenBank/DDBJ whole genome shotgun (WGS) entry which is preliminary data.</text>
</comment>
<evidence type="ECO:0000313" key="1">
    <source>
        <dbReference type="EMBL" id="MDY3558464.1"/>
    </source>
</evidence>
<dbReference type="SUPFAM" id="SSF82171">
    <property type="entry name" value="DPP6 N-terminal domain-like"/>
    <property type="match status" value="1"/>
</dbReference>
<gene>
    <name evidence="1" type="ORF">R5W23_005581</name>
</gene>
<dbReference type="Proteomes" id="UP001272242">
    <property type="component" value="Unassembled WGS sequence"/>
</dbReference>
<reference evidence="2" key="1">
    <citation type="journal article" date="2023" name="Mar. Drugs">
        <title>Gemmata algarum, a Novel Planctomycete Isolated from an Algal Mat, Displays Antimicrobial Activity.</title>
        <authorList>
            <person name="Kumar G."/>
            <person name="Kallscheuer N."/>
            <person name="Kashif M."/>
            <person name="Ahamad S."/>
            <person name="Jagadeeshwari U."/>
            <person name="Pannikurungottu S."/>
            <person name="Haufschild T."/>
            <person name="Kabuu M."/>
            <person name="Sasikala C."/>
            <person name="Jogler C."/>
            <person name="Ramana C."/>
        </authorList>
    </citation>
    <scope>NUCLEOTIDE SEQUENCE [LARGE SCALE GENOMIC DNA]</scope>
    <source>
        <strain evidence="2">JC673</strain>
    </source>
</reference>
<accession>A0ABU5EXU7</accession>
<name>A0ABU5EXU7_9BACT</name>
<dbReference type="PROSITE" id="PS51257">
    <property type="entry name" value="PROKAR_LIPOPROTEIN"/>
    <property type="match status" value="1"/>
</dbReference>
<dbReference type="EMBL" id="JAXBLV010000034">
    <property type="protein sequence ID" value="MDY3558464.1"/>
    <property type="molecule type" value="Genomic_DNA"/>
</dbReference>